<name>A0A1L9B7V8_9BACT</name>
<dbReference type="RefSeq" id="WP_071900841.1">
    <property type="nucleotide sequence ID" value="NZ_MPIN01000006.1"/>
</dbReference>
<proteinExistence type="predicted"/>
<organism evidence="1 2">
    <name type="scientific">Cystobacter ferrugineus</name>
    <dbReference type="NCBI Taxonomy" id="83449"/>
    <lineage>
        <taxon>Bacteria</taxon>
        <taxon>Pseudomonadati</taxon>
        <taxon>Myxococcota</taxon>
        <taxon>Myxococcia</taxon>
        <taxon>Myxococcales</taxon>
        <taxon>Cystobacterineae</taxon>
        <taxon>Archangiaceae</taxon>
        <taxon>Cystobacter</taxon>
    </lineage>
</organism>
<dbReference type="Proteomes" id="UP000182229">
    <property type="component" value="Unassembled WGS sequence"/>
</dbReference>
<reference evidence="1 2" key="2">
    <citation type="submission" date="2016-12" db="EMBL/GenBank/DDBJ databases">
        <title>Draft Genome Sequence of Cystobacter ferrugineus Strain Cbfe23.</title>
        <authorList>
            <person name="Akbar S."/>
            <person name="Dowd S.E."/>
            <person name="Stevens D.C."/>
        </authorList>
    </citation>
    <scope>NUCLEOTIDE SEQUENCE [LARGE SCALE GENOMIC DNA]</scope>
    <source>
        <strain evidence="1 2">Cbfe23</strain>
    </source>
</reference>
<sequence length="557" mass="61154">MTLELLLAHSEERLAARQGLQLETLQRAPRPEAVELPENLWDATRDPNELPAQRWGLVAPKGARGDRLLALVEPLRRLRQEAQGGAPVEIYRVPSVMDGAYAAGWKKEVFRHEKTSEKNRPRYLLLLGDLHEVPLELQQALTTDAFVGRLAFSSDAGYEAYVEKVLRWEGVAAREARARMLFYTSRDGTSATELGHRVLIAPSVAACRERQQVDDFPAADILELGGQGAVPLETLLSHAAEPGPGVLFTLSHGRGRPPGGWARPEERLAHQGELMLPDGRFLPAEELASRPFLPGGVWFSFACFSAGTPTRSSYTHWLRQLPASDPNARRGLEALPQQGERPFIAALPQAALANPNGPLAVMGHVDLAWSCSFNDKGRGTPSRFIELLKALARGSRAGVALSTLLQFLNETSSELAMLYNQEEMQRTYGGSFSVDPVARAWLWMQRQDLANYILLGDPAVRLPLASCQVAPCAPGPSDEREALRALLGPQFMERTRSTPGPSAAEAEKAILALLTRQASPEDIARSQGIPLSELLRWEQFYREAGREALARLLSSVG</sequence>
<accession>A0A1L9B7V8</accession>
<evidence type="ECO:0000313" key="1">
    <source>
        <dbReference type="EMBL" id="OJH38335.1"/>
    </source>
</evidence>
<dbReference type="STRING" id="83449.BON30_24685"/>
<protein>
    <recommendedName>
        <fullName evidence="3">Gingipain domain-containing protein</fullName>
    </recommendedName>
</protein>
<dbReference type="InterPro" id="IPR029030">
    <property type="entry name" value="Caspase-like_dom_sf"/>
</dbReference>
<evidence type="ECO:0000313" key="2">
    <source>
        <dbReference type="Proteomes" id="UP000182229"/>
    </source>
</evidence>
<gene>
    <name evidence="1" type="ORF">BON30_24685</name>
</gene>
<evidence type="ECO:0008006" key="3">
    <source>
        <dbReference type="Google" id="ProtNLM"/>
    </source>
</evidence>
<keyword evidence="2" id="KW-1185">Reference proteome</keyword>
<dbReference type="AlphaFoldDB" id="A0A1L9B7V8"/>
<dbReference type="EMBL" id="MPIN01000006">
    <property type="protein sequence ID" value="OJH38335.1"/>
    <property type="molecule type" value="Genomic_DNA"/>
</dbReference>
<dbReference type="SUPFAM" id="SSF52129">
    <property type="entry name" value="Caspase-like"/>
    <property type="match status" value="1"/>
</dbReference>
<comment type="caution">
    <text evidence="1">The sequence shown here is derived from an EMBL/GenBank/DDBJ whole genome shotgun (WGS) entry which is preliminary data.</text>
</comment>
<reference evidence="2" key="1">
    <citation type="submission" date="2016-11" db="EMBL/GenBank/DDBJ databases">
        <authorList>
            <person name="Shukria A."/>
            <person name="Stevens D.C."/>
        </authorList>
    </citation>
    <scope>NUCLEOTIDE SEQUENCE [LARGE SCALE GENOMIC DNA]</scope>
    <source>
        <strain evidence="2">Cbfe23</strain>
    </source>
</reference>
<dbReference type="OrthoDB" id="3078209at2"/>